<name>A0AAV2QNJ0_MEGNR</name>
<dbReference type="AlphaFoldDB" id="A0AAV2QNJ0"/>
<sequence length="588" mass="68187">MHSFNTCSPGSLKQFAVYKVVDMMVSSCHMEIRFRDLDGKEILDQSLQHDFTIMYNKNNHRKKKLLARLKLMKTWWESPEWLGSHHHPLRAEVWQTFSSALNYHPITPAYKFVLQVLFCKAAGGHKQGHHIKDKVYTFEKRLCTALSRFLEELGPFNLEELNTHLMIFENPVPLVTVVKHSPKLRVVHFFDQDMEPVMKQICKCSQNLEMLRANYVGECDKYLYKTFFNGMSKESVLKAFSNKDEIQMSFPALLHVHMWNRTPAPHLFLHVLLHVYTHLESITTLSFHELTPKHLTPLKKYFSSVERSPCDLKGIAFDSYSVFSLPDTVVNSMTVLYPKINHVTLNDKQQPITESSATIGRKIRNIVTKFGINSLAICSKRGKYIPVDLSIYRDTISIVGSKLTCLTLHGMNLDAEMLCELLDNCTQLQSLKISARVMMNETLPKLKPLPHLTTLEAWTYRLYDGDNMLLLVFNLVDAAPNIRNLQVNSRIVRNLDPGFGPDSRLQKLERLSLVGRPYCRQVGNNIMYDSTTRIRQFINALPSLHTLVLYLSDKYIELYKRYYRHKALKIVQGDKLLFRDTTQLFMFF</sequence>
<reference evidence="1 2" key="1">
    <citation type="submission" date="2024-05" db="EMBL/GenBank/DDBJ databases">
        <authorList>
            <person name="Wallberg A."/>
        </authorList>
    </citation>
    <scope>NUCLEOTIDE SEQUENCE [LARGE SCALE GENOMIC DNA]</scope>
</reference>
<proteinExistence type="predicted"/>
<dbReference type="InterPro" id="IPR032675">
    <property type="entry name" value="LRR_dom_sf"/>
</dbReference>
<dbReference type="SUPFAM" id="SSF52047">
    <property type="entry name" value="RNI-like"/>
    <property type="match status" value="1"/>
</dbReference>
<evidence type="ECO:0000313" key="2">
    <source>
        <dbReference type="Proteomes" id="UP001497623"/>
    </source>
</evidence>
<protein>
    <submittedName>
        <fullName evidence="1">Uncharacterized protein</fullName>
    </submittedName>
</protein>
<comment type="caution">
    <text evidence="1">The sequence shown here is derived from an EMBL/GenBank/DDBJ whole genome shotgun (WGS) entry which is preliminary data.</text>
</comment>
<gene>
    <name evidence="1" type="ORF">MNOR_LOCUS13785</name>
</gene>
<keyword evidence="2" id="KW-1185">Reference proteome</keyword>
<evidence type="ECO:0000313" key="1">
    <source>
        <dbReference type="EMBL" id="CAL4089369.1"/>
    </source>
</evidence>
<organism evidence="1 2">
    <name type="scientific">Meganyctiphanes norvegica</name>
    <name type="common">Northern krill</name>
    <name type="synonym">Thysanopoda norvegica</name>
    <dbReference type="NCBI Taxonomy" id="48144"/>
    <lineage>
        <taxon>Eukaryota</taxon>
        <taxon>Metazoa</taxon>
        <taxon>Ecdysozoa</taxon>
        <taxon>Arthropoda</taxon>
        <taxon>Crustacea</taxon>
        <taxon>Multicrustacea</taxon>
        <taxon>Malacostraca</taxon>
        <taxon>Eumalacostraca</taxon>
        <taxon>Eucarida</taxon>
        <taxon>Euphausiacea</taxon>
        <taxon>Euphausiidae</taxon>
        <taxon>Meganyctiphanes</taxon>
    </lineage>
</organism>
<accession>A0AAV2QNJ0</accession>
<dbReference type="Gene3D" id="3.80.10.10">
    <property type="entry name" value="Ribonuclease Inhibitor"/>
    <property type="match status" value="1"/>
</dbReference>
<dbReference type="Proteomes" id="UP001497623">
    <property type="component" value="Unassembled WGS sequence"/>
</dbReference>
<dbReference type="EMBL" id="CAXKWB010008027">
    <property type="protein sequence ID" value="CAL4089369.1"/>
    <property type="molecule type" value="Genomic_DNA"/>
</dbReference>